<dbReference type="Pfam" id="PF13561">
    <property type="entry name" value="adh_short_C2"/>
    <property type="match status" value="1"/>
</dbReference>
<sequence>MNSVDDKRISLVVGGIKGIGAATSRRLARCGPVFATYLRDEAAATRFQESAGREGLPIRTMQADVSSREGVIALLAEVAKAAGRVDNIVFSAVNAHLCQSLEVSEDAWWKVLETNTAPFLWLGQHMPRVSGQGGRLIALTSPFSRRYVDGYGAVGPSKAALESLVVYLGVDLARYGITVNAASGGLIDTPLMRSLVPENHIGAVARRTPLKRIGTPEDFAGLIAWIASAEASWMTGQIVSLDGGYFLR</sequence>
<dbReference type="GO" id="GO:0016616">
    <property type="term" value="F:oxidoreductase activity, acting on the CH-OH group of donors, NAD or NADP as acceptor"/>
    <property type="evidence" value="ECO:0007669"/>
    <property type="project" value="TreeGrafter"/>
</dbReference>
<dbReference type="InterPro" id="IPR036291">
    <property type="entry name" value="NAD(P)-bd_dom_sf"/>
</dbReference>
<dbReference type="AlphaFoldDB" id="A0AAD1HII0"/>
<dbReference type="PANTHER" id="PTHR42760">
    <property type="entry name" value="SHORT-CHAIN DEHYDROGENASES/REDUCTASES FAMILY MEMBER"/>
    <property type="match status" value="1"/>
</dbReference>
<dbReference type="Proteomes" id="UP000466681">
    <property type="component" value="Chromosome"/>
</dbReference>
<protein>
    <submittedName>
        <fullName evidence="2">Enoyl-[acyl-carrier-protein] reductase</fullName>
    </submittedName>
</protein>
<dbReference type="SUPFAM" id="SSF51735">
    <property type="entry name" value="NAD(P)-binding Rossmann-fold domains"/>
    <property type="match status" value="1"/>
</dbReference>
<evidence type="ECO:0000313" key="2">
    <source>
        <dbReference type="EMBL" id="BBX04718.1"/>
    </source>
</evidence>
<proteinExistence type="inferred from homology"/>
<gene>
    <name evidence="2" type="ORF">MMOR_56540</name>
</gene>
<dbReference type="PRINTS" id="PR00081">
    <property type="entry name" value="GDHRDH"/>
</dbReference>
<dbReference type="Gene3D" id="3.40.50.720">
    <property type="entry name" value="NAD(P)-binding Rossmann-like Domain"/>
    <property type="match status" value="1"/>
</dbReference>
<keyword evidence="3" id="KW-1185">Reference proteome</keyword>
<reference evidence="2 3" key="1">
    <citation type="journal article" date="2019" name="Emerg. Microbes Infect.">
        <title>Comprehensive subspecies identification of 175 nontuberculous mycobacteria species based on 7547 genomic profiles.</title>
        <authorList>
            <person name="Matsumoto Y."/>
            <person name="Kinjo T."/>
            <person name="Motooka D."/>
            <person name="Nabeya D."/>
            <person name="Jung N."/>
            <person name="Uechi K."/>
            <person name="Horii T."/>
            <person name="Iida T."/>
            <person name="Fujita J."/>
            <person name="Nakamura S."/>
        </authorList>
    </citation>
    <scope>NUCLEOTIDE SEQUENCE [LARGE SCALE GENOMIC DNA]</scope>
    <source>
        <strain evidence="2 3">JCM 6375</strain>
    </source>
</reference>
<evidence type="ECO:0000313" key="3">
    <source>
        <dbReference type="Proteomes" id="UP000466681"/>
    </source>
</evidence>
<dbReference type="EMBL" id="AP022560">
    <property type="protein sequence ID" value="BBX04718.1"/>
    <property type="molecule type" value="Genomic_DNA"/>
</dbReference>
<dbReference type="KEGG" id="mmor:MMOR_56540"/>
<organism evidence="2 3">
    <name type="scientific">Mycolicibacterium moriokaense</name>
    <dbReference type="NCBI Taxonomy" id="39691"/>
    <lineage>
        <taxon>Bacteria</taxon>
        <taxon>Bacillati</taxon>
        <taxon>Actinomycetota</taxon>
        <taxon>Actinomycetes</taxon>
        <taxon>Mycobacteriales</taxon>
        <taxon>Mycobacteriaceae</taxon>
        <taxon>Mycolicibacterium</taxon>
    </lineage>
</organism>
<accession>A0AAD1HII0</accession>
<comment type="similarity">
    <text evidence="1">Belongs to the short-chain dehydrogenases/reductases (SDR) family.</text>
</comment>
<evidence type="ECO:0000256" key="1">
    <source>
        <dbReference type="ARBA" id="ARBA00006484"/>
    </source>
</evidence>
<dbReference type="InterPro" id="IPR002347">
    <property type="entry name" value="SDR_fam"/>
</dbReference>
<name>A0AAD1HII0_9MYCO</name>
<dbReference type="RefSeq" id="WP_083150460.1">
    <property type="nucleotide sequence ID" value="NZ_AP022560.1"/>
</dbReference>